<feature type="region of interest" description="Disordered" evidence="19">
    <location>
        <begin position="350"/>
        <end position="379"/>
    </location>
</feature>
<keyword evidence="22" id="KW-1185">Reference proteome</keyword>
<dbReference type="SUPFAM" id="SSF81301">
    <property type="entry name" value="Nucleotidyltransferase"/>
    <property type="match status" value="1"/>
</dbReference>
<dbReference type="GO" id="GO:0005634">
    <property type="term" value="C:nucleus"/>
    <property type="evidence" value="ECO:0007669"/>
    <property type="project" value="UniProtKB-SubCell"/>
</dbReference>
<dbReference type="GO" id="GO:0003677">
    <property type="term" value="F:DNA binding"/>
    <property type="evidence" value="ECO:0007669"/>
    <property type="project" value="UniProtKB-KW"/>
</dbReference>
<evidence type="ECO:0000256" key="3">
    <source>
        <dbReference type="ARBA" id="ARBA00008323"/>
    </source>
</evidence>
<sequence length="806" mass="90017">MSADVPLMDKEAFYSQLEWLDAISGSEDEIPQQDREIRDRNRQFFRQTLPKQHSKPTSREPPASQISTIDLTTADEHLGRIPKRSRTAPTPLSARSTTVIKATPTGADSSKQAKRQRLPASTSFIEDTPRQEPRPSAVVKLRRTATNPPSLPSSKASSFHSVSGPIMGARKRKHEAGIPQHEQVLKGLRFFYIPGVRISLRKGRMEHAENYGAVVTSVLADATHVIVDDNLTFENIKEIVAPVVDQKQPVIVRDHWPLDSIKEKRLLPTTSSWYCVKGIPSTEALCSSGPVGSTADESPQQSLEIKASGKKPNQRDHELQSTPSQSERSSALQHERPHVIGMGFDAALVTIPSSQPSSGDGASRASPTSNRRPGHDYGDELSQLIDDVQKNYKDLPSLAGDDDEPRSDNKSKTSLTSSDETSQSDSEGEKQAKRRKKSNTPEPRYEDNFACSRGGTIEKAVGPNTRTITVLQQMLDYYTKTNDHWRIQAYRRVINTLSRHPEKVTTAKRARQLPFIGKRLSNKIEEIVKTDRLQRLEQAENDAASRILGLFLGIYGVGLSIAEKWVAQGYRTLDDLLRKAPLTPNQRIGIEHYDDLNTRIPRAEVKALGDCVKDEAARIDKDVELLIGGSYRRGADSSGDIDFIITKAGTKSSEELTPFLDVLVANLTQKGFLTAELASHNSRGSRHSKDGNGSKWHGCCVLPLVAGSNDNDQHRPWRRIDFLLVPETEYGAALIYFTGNDIFNRSLRLLASRKKMRLNQRGLYKDVIRGEVRQKLSEGELVEGKSEKKIFEILGVQWREPHERWC</sequence>
<dbReference type="Gene3D" id="3.40.50.10190">
    <property type="entry name" value="BRCT domain"/>
    <property type="match status" value="1"/>
</dbReference>
<keyword evidence="11" id="KW-0227">DNA damage</keyword>
<dbReference type="Gene3D" id="3.30.460.10">
    <property type="entry name" value="Beta Polymerase, domain 2"/>
    <property type="match status" value="1"/>
</dbReference>
<evidence type="ECO:0000256" key="10">
    <source>
        <dbReference type="ARBA" id="ARBA00022723"/>
    </source>
</evidence>
<evidence type="ECO:0000256" key="15">
    <source>
        <dbReference type="ARBA" id="ARBA00023239"/>
    </source>
</evidence>
<evidence type="ECO:0000259" key="20">
    <source>
        <dbReference type="PROSITE" id="PS50172"/>
    </source>
</evidence>
<evidence type="ECO:0000313" key="22">
    <source>
        <dbReference type="Proteomes" id="UP001265746"/>
    </source>
</evidence>
<dbReference type="InterPro" id="IPR028207">
    <property type="entry name" value="DNA_pol_B_palm_palm"/>
</dbReference>
<dbReference type="SUPFAM" id="SSF52113">
    <property type="entry name" value="BRCT domain"/>
    <property type="match status" value="1"/>
</dbReference>
<evidence type="ECO:0000256" key="17">
    <source>
        <dbReference type="ARBA" id="ARBA00049244"/>
    </source>
</evidence>
<comment type="catalytic activity">
    <reaction evidence="17">
        <text>DNA(n) + a 2'-deoxyribonucleoside 5'-triphosphate = DNA(n+1) + diphosphate</text>
        <dbReference type="Rhea" id="RHEA:22508"/>
        <dbReference type="Rhea" id="RHEA-COMP:17339"/>
        <dbReference type="Rhea" id="RHEA-COMP:17340"/>
        <dbReference type="ChEBI" id="CHEBI:33019"/>
        <dbReference type="ChEBI" id="CHEBI:61560"/>
        <dbReference type="ChEBI" id="CHEBI:173112"/>
        <dbReference type="EC" id="2.7.7.7"/>
    </reaction>
</comment>
<evidence type="ECO:0000256" key="13">
    <source>
        <dbReference type="ARBA" id="ARBA00023125"/>
    </source>
</evidence>
<reference evidence="21" key="1">
    <citation type="submission" date="2023-06" db="EMBL/GenBank/DDBJ databases">
        <authorList>
            <person name="Noh H."/>
        </authorList>
    </citation>
    <scope>NUCLEOTIDE SEQUENCE</scope>
    <source>
        <strain evidence="21">DUCC20226</strain>
    </source>
</reference>
<dbReference type="FunFam" id="1.10.150.20:FF:000010">
    <property type="entry name" value="DNA polymerase lambda"/>
    <property type="match status" value="1"/>
</dbReference>
<feature type="compositionally biased region" description="Polar residues" evidence="19">
    <location>
        <begin position="87"/>
        <end position="110"/>
    </location>
</feature>
<evidence type="ECO:0000256" key="12">
    <source>
        <dbReference type="ARBA" id="ARBA00022932"/>
    </source>
</evidence>
<dbReference type="PANTHER" id="PTHR11276:SF28">
    <property type="entry name" value="DNA POLYMERASE LAMBDA"/>
    <property type="match status" value="1"/>
</dbReference>
<feature type="compositionally biased region" description="Basic and acidic residues" evidence="19">
    <location>
        <begin position="32"/>
        <end position="42"/>
    </location>
</feature>
<dbReference type="Proteomes" id="UP001265746">
    <property type="component" value="Unassembled WGS sequence"/>
</dbReference>
<dbReference type="AlphaFoldDB" id="A0AAD9W639"/>
<keyword evidence="12" id="KW-0239">DNA-directed DNA polymerase</keyword>
<dbReference type="InterPro" id="IPR001357">
    <property type="entry name" value="BRCT_dom"/>
</dbReference>
<keyword evidence="8" id="KW-0548">Nucleotidyltransferase</keyword>
<evidence type="ECO:0000256" key="5">
    <source>
        <dbReference type="ARBA" id="ARBA00016513"/>
    </source>
</evidence>
<keyword evidence="9" id="KW-0235">DNA replication</keyword>
<dbReference type="InterPro" id="IPR019843">
    <property type="entry name" value="DNA_pol-X_BS"/>
</dbReference>
<dbReference type="Pfam" id="PF10391">
    <property type="entry name" value="DNA_pol_lambd_f"/>
    <property type="match status" value="1"/>
</dbReference>
<dbReference type="PANTHER" id="PTHR11276">
    <property type="entry name" value="DNA POLYMERASE TYPE-X FAMILY MEMBER"/>
    <property type="match status" value="1"/>
</dbReference>
<dbReference type="Pfam" id="PF14716">
    <property type="entry name" value="HHH_8"/>
    <property type="match status" value="1"/>
</dbReference>
<evidence type="ECO:0000256" key="9">
    <source>
        <dbReference type="ARBA" id="ARBA00022705"/>
    </source>
</evidence>
<keyword evidence="6" id="KW-0237">DNA synthesis</keyword>
<dbReference type="FunFam" id="1.10.150.110:FF:000005">
    <property type="entry name" value="DNA polymerase POL4"/>
    <property type="match status" value="1"/>
</dbReference>
<keyword evidence="14" id="KW-0234">DNA repair</keyword>
<dbReference type="InterPro" id="IPR036420">
    <property type="entry name" value="BRCT_dom_sf"/>
</dbReference>
<dbReference type="InterPro" id="IPR002008">
    <property type="entry name" value="DNA_pol_X_beta-like"/>
</dbReference>
<evidence type="ECO:0000256" key="11">
    <source>
        <dbReference type="ARBA" id="ARBA00022763"/>
    </source>
</evidence>
<gene>
    <name evidence="21" type="ORF">N8I77_004550</name>
</gene>
<evidence type="ECO:0000256" key="2">
    <source>
        <dbReference type="ARBA" id="ARBA00004123"/>
    </source>
</evidence>
<dbReference type="Gene3D" id="1.10.150.20">
    <property type="entry name" value="5' to 3' exonuclease, C-terminal subdomain"/>
    <property type="match status" value="1"/>
</dbReference>
<dbReference type="GO" id="GO:0016829">
    <property type="term" value="F:lyase activity"/>
    <property type="evidence" value="ECO:0007669"/>
    <property type="project" value="UniProtKB-KW"/>
</dbReference>
<keyword evidence="7" id="KW-0808">Transferase</keyword>
<dbReference type="GO" id="GO:0046872">
    <property type="term" value="F:metal ion binding"/>
    <property type="evidence" value="ECO:0007669"/>
    <property type="project" value="UniProtKB-KW"/>
</dbReference>
<dbReference type="InterPro" id="IPR027421">
    <property type="entry name" value="DNA_pol_lamdba_lyase_dom_sf"/>
</dbReference>
<keyword evidence="13" id="KW-0238">DNA-binding</keyword>
<feature type="compositionally biased region" description="Polar residues" evidence="19">
    <location>
        <begin position="351"/>
        <end position="371"/>
    </location>
</feature>
<organism evidence="21 22">
    <name type="scientific">Phomopsis amygdali</name>
    <name type="common">Fusicoccum amygdali</name>
    <dbReference type="NCBI Taxonomy" id="1214568"/>
    <lineage>
        <taxon>Eukaryota</taxon>
        <taxon>Fungi</taxon>
        <taxon>Dikarya</taxon>
        <taxon>Ascomycota</taxon>
        <taxon>Pezizomycotina</taxon>
        <taxon>Sordariomycetes</taxon>
        <taxon>Sordariomycetidae</taxon>
        <taxon>Diaporthales</taxon>
        <taxon>Diaporthaceae</taxon>
        <taxon>Diaporthe</taxon>
    </lineage>
</organism>
<dbReference type="Pfam" id="PF14791">
    <property type="entry name" value="DNA_pol_B_thumb"/>
    <property type="match status" value="1"/>
</dbReference>
<feature type="active site" description="Nucleophile; Schiff-base intermediate with DNA; for 5'-dRP lyase activity" evidence="18">
    <location>
        <position position="523"/>
    </location>
</feature>
<evidence type="ECO:0000256" key="18">
    <source>
        <dbReference type="PIRSR" id="PIRSR622312-50"/>
    </source>
</evidence>
<comment type="cofactor">
    <cofactor evidence="1">
        <name>Mn(2+)</name>
        <dbReference type="ChEBI" id="CHEBI:29035"/>
    </cofactor>
</comment>
<dbReference type="GO" id="GO:0006260">
    <property type="term" value="P:DNA replication"/>
    <property type="evidence" value="ECO:0007669"/>
    <property type="project" value="UniProtKB-KW"/>
</dbReference>
<feature type="domain" description="BRCT" evidence="20">
    <location>
        <begin position="180"/>
        <end position="274"/>
    </location>
</feature>
<dbReference type="InterPro" id="IPR010996">
    <property type="entry name" value="HHH_MUS81"/>
</dbReference>
<comment type="subcellular location">
    <subcellularLocation>
        <location evidence="2">Nucleus</location>
    </subcellularLocation>
</comment>
<dbReference type="PROSITE" id="PS50172">
    <property type="entry name" value="BRCT"/>
    <property type="match status" value="1"/>
</dbReference>
<evidence type="ECO:0000256" key="16">
    <source>
        <dbReference type="ARBA" id="ARBA00023242"/>
    </source>
</evidence>
<evidence type="ECO:0000313" key="21">
    <source>
        <dbReference type="EMBL" id="KAK2611182.1"/>
    </source>
</evidence>
<comment type="similarity">
    <text evidence="3">Belongs to the DNA polymerase type-X family.</text>
</comment>
<evidence type="ECO:0000256" key="14">
    <source>
        <dbReference type="ARBA" id="ARBA00023204"/>
    </source>
</evidence>
<dbReference type="SMART" id="SM00483">
    <property type="entry name" value="POLXc"/>
    <property type="match status" value="1"/>
</dbReference>
<feature type="region of interest" description="Disordered" evidence="19">
    <location>
        <begin position="393"/>
        <end position="457"/>
    </location>
</feature>
<evidence type="ECO:0000256" key="7">
    <source>
        <dbReference type="ARBA" id="ARBA00022679"/>
    </source>
</evidence>
<evidence type="ECO:0000256" key="19">
    <source>
        <dbReference type="SAM" id="MobiDB-lite"/>
    </source>
</evidence>
<feature type="region of interest" description="Disordered" evidence="19">
    <location>
        <begin position="286"/>
        <end position="334"/>
    </location>
</feature>
<dbReference type="GO" id="GO:0006303">
    <property type="term" value="P:double-strand break repair via nonhomologous end joining"/>
    <property type="evidence" value="ECO:0007669"/>
    <property type="project" value="TreeGrafter"/>
</dbReference>
<dbReference type="InterPro" id="IPR002054">
    <property type="entry name" value="DNA-dir_DNA_pol_X"/>
</dbReference>
<feature type="region of interest" description="Disordered" evidence="19">
    <location>
        <begin position="25"/>
        <end position="137"/>
    </location>
</feature>
<dbReference type="EC" id="2.7.7.7" evidence="4"/>
<evidence type="ECO:0000256" key="8">
    <source>
        <dbReference type="ARBA" id="ARBA00022695"/>
    </source>
</evidence>
<keyword evidence="15" id="KW-0456">Lyase</keyword>
<dbReference type="Pfam" id="PF14792">
    <property type="entry name" value="DNA_pol_B_palm"/>
    <property type="match status" value="1"/>
</dbReference>
<keyword evidence="10" id="KW-0479">Metal-binding</keyword>
<dbReference type="SUPFAM" id="SSF81585">
    <property type="entry name" value="PsbU/PolX domain-like"/>
    <property type="match status" value="1"/>
</dbReference>
<dbReference type="SUPFAM" id="SSF47802">
    <property type="entry name" value="DNA polymerase beta, N-terminal domain-like"/>
    <property type="match status" value="1"/>
</dbReference>
<accession>A0AAD9W639</accession>
<feature type="compositionally biased region" description="Polar residues" evidence="19">
    <location>
        <begin position="320"/>
        <end position="332"/>
    </location>
</feature>
<dbReference type="InterPro" id="IPR022312">
    <property type="entry name" value="DNA_pol_X"/>
</dbReference>
<dbReference type="PROSITE" id="PS00522">
    <property type="entry name" value="DNA_POLYMERASE_X"/>
    <property type="match status" value="1"/>
</dbReference>
<dbReference type="InterPro" id="IPR043519">
    <property type="entry name" value="NT_sf"/>
</dbReference>
<dbReference type="PRINTS" id="PR00870">
    <property type="entry name" value="DNAPOLXBETA"/>
</dbReference>
<keyword evidence="16" id="KW-0539">Nucleus</keyword>
<dbReference type="PRINTS" id="PR00869">
    <property type="entry name" value="DNAPOLX"/>
</dbReference>
<evidence type="ECO:0000256" key="4">
    <source>
        <dbReference type="ARBA" id="ARBA00012417"/>
    </source>
</evidence>
<feature type="compositionally biased region" description="Low complexity" evidence="19">
    <location>
        <begin position="413"/>
        <end position="425"/>
    </location>
</feature>
<dbReference type="CDD" id="cd00141">
    <property type="entry name" value="NT_POLXc"/>
    <property type="match status" value="1"/>
</dbReference>
<protein>
    <recommendedName>
        <fullName evidence="5">DNA polymerase lambda</fullName>
        <ecNumber evidence="4">2.7.7.7</ecNumber>
    </recommendedName>
</protein>
<dbReference type="FunFam" id="3.30.210.10:FF:000001">
    <property type="entry name" value="DNA polymerase lambda"/>
    <property type="match status" value="1"/>
</dbReference>
<dbReference type="InterPro" id="IPR029398">
    <property type="entry name" value="PolB_thumb"/>
</dbReference>
<dbReference type="EMBL" id="JAUJFL010000002">
    <property type="protein sequence ID" value="KAK2611182.1"/>
    <property type="molecule type" value="Genomic_DNA"/>
</dbReference>
<dbReference type="GO" id="GO:0003887">
    <property type="term" value="F:DNA-directed DNA polymerase activity"/>
    <property type="evidence" value="ECO:0007669"/>
    <property type="project" value="UniProtKB-KW"/>
</dbReference>
<dbReference type="Gene3D" id="1.10.150.110">
    <property type="entry name" value="DNA polymerase beta, N-terminal domain-like"/>
    <property type="match status" value="1"/>
</dbReference>
<dbReference type="Gene3D" id="3.30.210.10">
    <property type="entry name" value="DNA polymerase, thumb domain"/>
    <property type="match status" value="1"/>
</dbReference>
<name>A0AAD9W639_PHOAM</name>
<dbReference type="InterPro" id="IPR018944">
    <property type="entry name" value="DNA_pol_lambd_fingers_domain"/>
</dbReference>
<evidence type="ECO:0000256" key="6">
    <source>
        <dbReference type="ARBA" id="ARBA00022634"/>
    </source>
</evidence>
<dbReference type="InterPro" id="IPR037160">
    <property type="entry name" value="DNA_Pol_thumb_sf"/>
</dbReference>
<evidence type="ECO:0000256" key="1">
    <source>
        <dbReference type="ARBA" id="ARBA00001936"/>
    </source>
</evidence>
<comment type="caution">
    <text evidence="21">The sequence shown here is derived from an EMBL/GenBank/DDBJ whole genome shotgun (WGS) entry which is preliminary data.</text>
</comment>
<proteinExistence type="inferred from homology"/>